<gene>
    <name evidence="7" type="ORF">D2E26_0285</name>
</gene>
<dbReference type="NCBIfam" id="TIGR01378">
    <property type="entry name" value="thi_PPkinase"/>
    <property type="match status" value="1"/>
</dbReference>
<keyword evidence="2" id="KW-0547">Nucleotide-binding</keyword>
<dbReference type="EC" id="2.7.6.2" evidence="5"/>
<dbReference type="EMBL" id="QXGM01000001">
    <property type="protein sequence ID" value="RSX55722.1"/>
    <property type="molecule type" value="Genomic_DNA"/>
</dbReference>
<keyword evidence="3 7" id="KW-0418">Kinase</keyword>
<evidence type="ECO:0000256" key="3">
    <source>
        <dbReference type="ARBA" id="ARBA00022777"/>
    </source>
</evidence>
<dbReference type="SUPFAM" id="SSF63862">
    <property type="entry name" value="Thiamin pyrophosphokinase, substrate-binding domain"/>
    <property type="match status" value="1"/>
</dbReference>
<keyword evidence="4" id="KW-0067">ATP-binding</keyword>
<evidence type="ECO:0000256" key="4">
    <source>
        <dbReference type="ARBA" id="ARBA00022840"/>
    </source>
</evidence>
<dbReference type="InterPro" id="IPR007371">
    <property type="entry name" value="TPK_catalytic"/>
</dbReference>
<dbReference type="GO" id="GO:0016301">
    <property type="term" value="F:kinase activity"/>
    <property type="evidence" value="ECO:0007669"/>
    <property type="project" value="UniProtKB-KW"/>
</dbReference>
<dbReference type="Pfam" id="PF04265">
    <property type="entry name" value="TPK_B1_binding"/>
    <property type="match status" value="1"/>
</dbReference>
<accession>A0A430FS58</accession>
<dbReference type="CDD" id="cd07995">
    <property type="entry name" value="TPK"/>
    <property type="match status" value="1"/>
</dbReference>
<dbReference type="InterPro" id="IPR006282">
    <property type="entry name" value="Thi_PPkinase"/>
</dbReference>
<evidence type="ECO:0000259" key="6">
    <source>
        <dbReference type="SMART" id="SM00983"/>
    </source>
</evidence>
<proteinExistence type="predicted"/>
<evidence type="ECO:0000256" key="2">
    <source>
        <dbReference type="ARBA" id="ARBA00022741"/>
    </source>
</evidence>
<sequence length="251" mass="26992">MQQTQSCVVMAAGEYYDEPIALHEGDILIAADGGLDHARQAELEPDYVIGDFDSAQESERTVAAENDHVLVLPPQKDDPDLLSALKFGWSLGYRTFHIYGALGGRIDHTISALQITALVAQRGGTAILHGNRQHITALCDGSLTFEATDLTAITKHEPAYVSVFAHSDVAHDVTETGLKYGLEHAELSNQQVNGLSNELLNATSATVSVNEGTLLITYPAGIADPEHHVSHEFEGNLGDLDFSISAALRVH</sequence>
<dbReference type="Pfam" id="PF04263">
    <property type="entry name" value="TPK_catalytic"/>
    <property type="match status" value="1"/>
</dbReference>
<dbReference type="GO" id="GO:0009229">
    <property type="term" value="P:thiamine diphosphate biosynthetic process"/>
    <property type="evidence" value="ECO:0007669"/>
    <property type="project" value="InterPro"/>
</dbReference>
<dbReference type="RefSeq" id="WP_125962921.1">
    <property type="nucleotide sequence ID" value="NZ_QXGM01000001.1"/>
</dbReference>
<dbReference type="PANTHER" id="PTHR41299">
    <property type="entry name" value="THIAMINE PYROPHOSPHOKINASE"/>
    <property type="match status" value="1"/>
</dbReference>
<dbReference type="GO" id="GO:0004788">
    <property type="term" value="F:thiamine diphosphokinase activity"/>
    <property type="evidence" value="ECO:0007669"/>
    <property type="project" value="UniProtKB-UniRule"/>
</dbReference>
<keyword evidence="8" id="KW-1185">Reference proteome</keyword>
<organism evidence="7 8">
    <name type="scientific">Bifidobacterium dolichotidis</name>
    <dbReference type="NCBI Taxonomy" id="2306976"/>
    <lineage>
        <taxon>Bacteria</taxon>
        <taxon>Bacillati</taxon>
        <taxon>Actinomycetota</taxon>
        <taxon>Actinomycetes</taxon>
        <taxon>Bifidobacteriales</taxon>
        <taxon>Bifidobacteriaceae</taxon>
        <taxon>Bifidobacterium</taxon>
    </lineage>
</organism>
<dbReference type="GO" id="GO:0006772">
    <property type="term" value="P:thiamine metabolic process"/>
    <property type="evidence" value="ECO:0007669"/>
    <property type="project" value="UniProtKB-UniRule"/>
</dbReference>
<protein>
    <recommendedName>
        <fullName evidence="5">Thiamine diphosphokinase</fullName>
        <ecNumber evidence="5">2.7.6.2</ecNumber>
    </recommendedName>
</protein>
<comment type="caution">
    <text evidence="7">The sequence shown here is derived from an EMBL/GenBank/DDBJ whole genome shotgun (WGS) entry which is preliminary data.</text>
</comment>
<evidence type="ECO:0000256" key="1">
    <source>
        <dbReference type="ARBA" id="ARBA00022679"/>
    </source>
</evidence>
<dbReference type="Gene3D" id="3.40.50.10240">
    <property type="entry name" value="Thiamin pyrophosphokinase, catalytic domain"/>
    <property type="match status" value="1"/>
</dbReference>
<dbReference type="OrthoDB" id="9804377at2"/>
<dbReference type="GO" id="GO:0030975">
    <property type="term" value="F:thiamine binding"/>
    <property type="evidence" value="ECO:0007669"/>
    <property type="project" value="InterPro"/>
</dbReference>
<dbReference type="SMART" id="SM00983">
    <property type="entry name" value="TPK_B1_binding"/>
    <property type="match status" value="1"/>
</dbReference>
<dbReference type="Proteomes" id="UP000287609">
    <property type="component" value="Unassembled WGS sequence"/>
</dbReference>
<keyword evidence="1" id="KW-0808">Transferase</keyword>
<dbReference type="AlphaFoldDB" id="A0A430FS58"/>
<dbReference type="InterPro" id="IPR007373">
    <property type="entry name" value="Thiamin_PyroPKinase_B1-bd"/>
</dbReference>
<dbReference type="InterPro" id="IPR053149">
    <property type="entry name" value="TPK"/>
</dbReference>
<reference evidence="7 8" key="1">
    <citation type="submission" date="2018-09" db="EMBL/GenBank/DDBJ databases">
        <title>Characterization of the phylogenetic diversity of five novel species belonging to the genus Bifidobacterium.</title>
        <authorList>
            <person name="Lugli G.A."/>
            <person name="Duranti S."/>
            <person name="Milani C."/>
        </authorList>
    </citation>
    <scope>NUCLEOTIDE SEQUENCE [LARGE SCALE GENOMIC DNA]</scope>
    <source>
        <strain evidence="7 8">2036B</strain>
    </source>
</reference>
<evidence type="ECO:0000313" key="7">
    <source>
        <dbReference type="EMBL" id="RSX55722.1"/>
    </source>
</evidence>
<dbReference type="GO" id="GO:0005524">
    <property type="term" value="F:ATP binding"/>
    <property type="evidence" value="ECO:0007669"/>
    <property type="project" value="UniProtKB-KW"/>
</dbReference>
<dbReference type="InterPro" id="IPR036371">
    <property type="entry name" value="TPK_B1-bd_sf"/>
</dbReference>
<evidence type="ECO:0000313" key="8">
    <source>
        <dbReference type="Proteomes" id="UP000287609"/>
    </source>
</evidence>
<evidence type="ECO:0000256" key="5">
    <source>
        <dbReference type="NCBIfam" id="TIGR01378"/>
    </source>
</evidence>
<dbReference type="InterPro" id="IPR036759">
    <property type="entry name" value="TPK_catalytic_sf"/>
</dbReference>
<dbReference type="PANTHER" id="PTHR41299:SF1">
    <property type="entry name" value="THIAMINE PYROPHOSPHOKINASE"/>
    <property type="match status" value="1"/>
</dbReference>
<feature type="domain" description="Thiamin pyrophosphokinase thiamin-binding" evidence="6">
    <location>
        <begin position="141"/>
        <end position="215"/>
    </location>
</feature>
<dbReference type="SUPFAM" id="SSF63999">
    <property type="entry name" value="Thiamin pyrophosphokinase, catalytic domain"/>
    <property type="match status" value="1"/>
</dbReference>
<name>A0A430FS58_9BIFI</name>